<geneLocation type="plasmid" evidence="1 2">
    <name>unnamed4</name>
</geneLocation>
<dbReference type="AlphaFoldDB" id="A0AAN1Q442"/>
<dbReference type="InterPro" id="IPR053392">
    <property type="entry name" value="Transposase_IS30-like"/>
</dbReference>
<name>A0AAN1Q442_9LACO</name>
<dbReference type="KEGG" id="larg:LPA65_16430"/>
<dbReference type="Proteomes" id="UP000281644">
    <property type="component" value="Plasmid unnamed4"/>
</dbReference>
<dbReference type="EMBL" id="CP032755">
    <property type="protein sequence ID" value="AYJ37282.1"/>
    <property type="molecule type" value="Genomic_DNA"/>
</dbReference>
<keyword evidence="1" id="KW-0614">Plasmid</keyword>
<proteinExistence type="predicted"/>
<dbReference type="PANTHER" id="PTHR10948">
    <property type="entry name" value="TRANSPOSASE"/>
    <property type="match status" value="1"/>
</dbReference>
<dbReference type="PANTHER" id="PTHR10948:SF23">
    <property type="entry name" value="TRANSPOSASE INSI FOR INSERTION SEQUENCE ELEMENT IS30A-RELATED"/>
    <property type="match status" value="1"/>
</dbReference>
<dbReference type="GO" id="GO:0005829">
    <property type="term" value="C:cytosol"/>
    <property type="evidence" value="ECO:0007669"/>
    <property type="project" value="TreeGrafter"/>
</dbReference>
<dbReference type="GO" id="GO:0032196">
    <property type="term" value="P:transposition"/>
    <property type="evidence" value="ECO:0007669"/>
    <property type="project" value="TreeGrafter"/>
</dbReference>
<gene>
    <name evidence="1" type="ORF">LPA65_16430</name>
</gene>
<organism evidence="1 2">
    <name type="scientific">Lactiplantibacillus argentoratensis</name>
    <dbReference type="NCBI Taxonomy" id="271881"/>
    <lineage>
        <taxon>Bacteria</taxon>
        <taxon>Bacillati</taxon>
        <taxon>Bacillota</taxon>
        <taxon>Bacilli</taxon>
        <taxon>Lactobacillales</taxon>
        <taxon>Lactobacillaceae</taxon>
        <taxon>Lactiplantibacillus</taxon>
    </lineage>
</organism>
<protein>
    <submittedName>
        <fullName evidence="1">IS30 family transposase</fullName>
    </submittedName>
</protein>
<sequence>MELRRRPRVHSVDSFVHAYHQAFSNRHCPSTHTVYRDINAGVLSLRNSDLPMKLRRRIKGSGSQYVRVNQHVLGQSIAERPASVDDRTKIGHWEGDLVKGKQTQDEPALMTLTERVTRFQIIFKIPNYHADTCRQGLQTILADYGVTHFKSITFDNDGSGAKIIKGAI</sequence>
<dbReference type="NCBIfam" id="NF033563">
    <property type="entry name" value="transpos_IS30"/>
    <property type="match status" value="1"/>
</dbReference>
<evidence type="ECO:0000313" key="2">
    <source>
        <dbReference type="Proteomes" id="UP000281644"/>
    </source>
</evidence>
<accession>A0AAN1Q442</accession>
<dbReference type="GO" id="GO:0004803">
    <property type="term" value="F:transposase activity"/>
    <property type="evidence" value="ECO:0007669"/>
    <property type="project" value="TreeGrafter"/>
</dbReference>
<dbReference type="InterPro" id="IPR051917">
    <property type="entry name" value="Transposase-Integrase"/>
</dbReference>
<evidence type="ECO:0000313" key="1">
    <source>
        <dbReference type="EMBL" id="AYJ37282.1"/>
    </source>
</evidence>
<reference evidence="1 2" key="1">
    <citation type="submission" date="2018-10" db="EMBL/GenBank/DDBJ databases">
        <title>Genome sequencing of Lactobacillus species.</title>
        <authorList>
            <person name="Baek C."/>
            <person name="Yi H."/>
        </authorList>
    </citation>
    <scope>NUCLEOTIDE SEQUENCE [LARGE SCALE GENOMIC DNA]</scope>
    <source>
        <strain evidence="1 2">DSM 16365</strain>
        <plasmid evidence="1 2">unnamed4</plasmid>
    </source>
</reference>